<comment type="similarity">
    <text evidence="1">Belongs to the glycosyltransferase 2 family.</text>
</comment>
<dbReference type="GO" id="GO:0016757">
    <property type="term" value="F:glycosyltransferase activity"/>
    <property type="evidence" value="ECO:0007669"/>
    <property type="project" value="UniProtKB-KW"/>
</dbReference>
<dbReference type="InterPro" id="IPR001173">
    <property type="entry name" value="Glyco_trans_2-like"/>
</dbReference>
<evidence type="ECO:0000256" key="2">
    <source>
        <dbReference type="ARBA" id="ARBA00022676"/>
    </source>
</evidence>
<proteinExistence type="inferred from homology"/>
<dbReference type="PANTHER" id="PTHR43179">
    <property type="entry name" value="RHAMNOSYLTRANSFERASE WBBL"/>
    <property type="match status" value="1"/>
</dbReference>
<evidence type="ECO:0000256" key="1">
    <source>
        <dbReference type="ARBA" id="ARBA00006739"/>
    </source>
</evidence>
<dbReference type="Pfam" id="PF13632">
    <property type="entry name" value="Glyco_trans_2_3"/>
    <property type="match status" value="1"/>
</dbReference>
<evidence type="ECO:0000313" key="7">
    <source>
        <dbReference type="Proteomes" id="UP000176593"/>
    </source>
</evidence>
<dbReference type="AlphaFoldDB" id="A0A1F7V923"/>
<keyword evidence="3" id="KW-0808">Transferase</keyword>
<dbReference type="PANTHER" id="PTHR43179:SF12">
    <property type="entry name" value="GALACTOFURANOSYLTRANSFERASE GLFT2"/>
    <property type="match status" value="1"/>
</dbReference>
<dbReference type="EMBL" id="MGEQ01000003">
    <property type="protein sequence ID" value="OGL86983.1"/>
    <property type="molecule type" value="Genomic_DNA"/>
</dbReference>
<dbReference type="Pfam" id="PF00535">
    <property type="entry name" value="Glycos_transf_2"/>
    <property type="match status" value="1"/>
</dbReference>
<keyword evidence="2" id="KW-0328">Glycosyltransferase</keyword>
<dbReference type="Proteomes" id="UP000176593">
    <property type="component" value="Unassembled WGS sequence"/>
</dbReference>
<dbReference type="CDD" id="cd04186">
    <property type="entry name" value="GT_2_like_c"/>
    <property type="match status" value="1"/>
</dbReference>
<evidence type="ECO:0000256" key="3">
    <source>
        <dbReference type="ARBA" id="ARBA00022679"/>
    </source>
</evidence>
<name>A0A1F7V923_9BACT</name>
<feature type="domain" description="Glycosyltransferase 2-like" evidence="4">
    <location>
        <begin position="6"/>
        <end position="123"/>
    </location>
</feature>
<dbReference type="SUPFAM" id="SSF53448">
    <property type="entry name" value="Nucleotide-diphospho-sugar transferases"/>
    <property type="match status" value="1"/>
</dbReference>
<evidence type="ECO:0000313" key="6">
    <source>
        <dbReference type="EMBL" id="OGL86983.1"/>
    </source>
</evidence>
<evidence type="ECO:0000259" key="4">
    <source>
        <dbReference type="Pfam" id="PF00535"/>
    </source>
</evidence>
<dbReference type="InterPro" id="IPR029044">
    <property type="entry name" value="Nucleotide-diphossugar_trans"/>
</dbReference>
<organism evidence="6 7">
    <name type="scientific">Candidatus Uhrbacteria bacterium RIFCSPLOWO2_02_FULL_48_18</name>
    <dbReference type="NCBI Taxonomy" id="1802408"/>
    <lineage>
        <taxon>Bacteria</taxon>
        <taxon>Candidatus Uhriibacteriota</taxon>
    </lineage>
</organism>
<reference evidence="6 7" key="1">
    <citation type="journal article" date="2016" name="Nat. Commun.">
        <title>Thousands of microbial genomes shed light on interconnected biogeochemical processes in an aquifer system.</title>
        <authorList>
            <person name="Anantharaman K."/>
            <person name="Brown C.T."/>
            <person name="Hug L.A."/>
            <person name="Sharon I."/>
            <person name="Castelle C.J."/>
            <person name="Probst A.J."/>
            <person name="Thomas B.C."/>
            <person name="Singh A."/>
            <person name="Wilkins M.J."/>
            <person name="Karaoz U."/>
            <person name="Brodie E.L."/>
            <person name="Williams K.H."/>
            <person name="Hubbard S.S."/>
            <person name="Banfield J.F."/>
        </authorList>
    </citation>
    <scope>NUCLEOTIDE SEQUENCE [LARGE SCALE GENOMIC DNA]</scope>
</reference>
<evidence type="ECO:0000259" key="5">
    <source>
        <dbReference type="Pfam" id="PF13632"/>
    </source>
</evidence>
<feature type="domain" description="Glycosyltransferase 2-like" evidence="5">
    <location>
        <begin position="174"/>
        <end position="280"/>
    </location>
</feature>
<gene>
    <name evidence="6" type="ORF">A3I41_03450</name>
</gene>
<comment type="caution">
    <text evidence="6">The sequence shown here is derived from an EMBL/GenBank/DDBJ whole genome shotgun (WGS) entry which is preliminary data.</text>
</comment>
<dbReference type="Gene3D" id="3.90.550.10">
    <property type="entry name" value="Spore Coat Polysaccharide Biosynthesis Protein SpsA, Chain A"/>
    <property type="match status" value="1"/>
</dbReference>
<accession>A0A1F7V923</accession>
<sequence>MYPRISIHIVSWNSMQFIPDLLASIEKQTMKDFQVLIVDNGSSDGIEAFLQEKYPSVRFIRNARNLGFSGAHNQGIRYALEHWGETELDDKFILITNPDIIFTPTYLEKLMEATRSKDAFGAFGGKLLRAYGEGVADEVLRETVRSDRIDSTGLRFHKNFTFTDRGAGDLDEGQFDQAEEVFGLSGALVLYRARALQSIRYNDEFFDHDFFAYKEDVDMAFRMQYAGWSAWYTPRAVAYHYRGMYGQEQMGIWARIKNRKKKSLHRSYFSTRNHWLLLLKDLDVISAFVLFPRLFLAEVARCGYIILLEMKNVKAIFDALKLIPRIWSKRRRTMQTKVVPGRLIRKKFAE</sequence>
<protein>
    <recommendedName>
        <fullName evidence="4 5">Glycosyltransferase 2-like domain-containing protein</fullName>
    </recommendedName>
</protein>